<gene>
    <name evidence="1" type="ORF">F4559_001587</name>
</gene>
<accession>A0A7W7T0B5</accession>
<dbReference type="Proteomes" id="UP000542674">
    <property type="component" value="Unassembled WGS sequence"/>
</dbReference>
<name>A0A7W7T0B5_9PSEU</name>
<proteinExistence type="predicted"/>
<protein>
    <submittedName>
        <fullName evidence="1">Uncharacterized protein</fullName>
    </submittedName>
</protein>
<reference evidence="1 2" key="1">
    <citation type="submission" date="2020-08" db="EMBL/GenBank/DDBJ databases">
        <title>Sequencing the genomes of 1000 actinobacteria strains.</title>
        <authorList>
            <person name="Klenk H.-P."/>
        </authorList>
    </citation>
    <scope>NUCLEOTIDE SEQUENCE [LARGE SCALE GENOMIC DNA]</scope>
    <source>
        <strain evidence="1 2">DSM 45084</strain>
    </source>
</reference>
<keyword evidence="2" id="KW-1185">Reference proteome</keyword>
<organism evidence="1 2">
    <name type="scientific">Saccharothrix violaceirubra</name>
    <dbReference type="NCBI Taxonomy" id="413306"/>
    <lineage>
        <taxon>Bacteria</taxon>
        <taxon>Bacillati</taxon>
        <taxon>Actinomycetota</taxon>
        <taxon>Actinomycetes</taxon>
        <taxon>Pseudonocardiales</taxon>
        <taxon>Pseudonocardiaceae</taxon>
        <taxon>Saccharothrix</taxon>
    </lineage>
</organism>
<dbReference type="EMBL" id="JACHJS010000001">
    <property type="protein sequence ID" value="MBB4964228.1"/>
    <property type="molecule type" value="Genomic_DNA"/>
</dbReference>
<evidence type="ECO:0000313" key="1">
    <source>
        <dbReference type="EMBL" id="MBB4964228.1"/>
    </source>
</evidence>
<evidence type="ECO:0000313" key="2">
    <source>
        <dbReference type="Proteomes" id="UP000542674"/>
    </source>
</evidence>
<sequence length="48" mass="5305">MSRAAPPHRYSLVGCVRESEEVDLVVAQCPDEGDRDEPVTEALTFLES</sequence>
<comment type="caution">
    <text evidence="1">The sequence shown here is derived from an EMBL/GenBank/DDBJ whole genome shotgun (WGS) entry which is preliminary data.</text>
</comment>
<dbReference type="AlphaFoldDB" id="A0A7W7T0B5"/>